<dbReference type="GO" id="GO:0071028">
    <property type="term" value="P:nuclear mRNA surveillance"/>
    <property type="evidence" value="ECO:0007669"/>
    <property type="project" value="TreeGrafter"/>
</dbReference>
<comment type="similarity">
    <text evidence="3">Belongs to the RNase PH family.</text>
</comment>
<dbReference type="PANTHER" id="PTHR11097:SF8">
    <property type="entry name" value="EXOSOME COMPLEX COMPONENT RRP42"/>
    <property type="match status" value="1"/>
</dbReference>
<keyword evidence="8" id="KW-0689">Ribosomal protein</keyword>
<proteinExistence type="inferred from homology"/>
<dbReference type="InterPro" id="IPR036345">
    <property type="entry name" value="ExoRNase_PH_dom2_sf"/>
</dbReference>
<evidence type="ECO:0000256" key="6">
    <source>
        <dbReference type="ARBA" id="ARBA00042523"/>
    </source>
</evidence>
<dbReference type="SUPFAM" id="SSF54211">
    <property type="entry name" value="Ribosomal protein S5 domain 2-like"/>
    <property type="match status" value="1"/>
</dbReference>
<evidence type="ECO:0000259" key="7">
    <source>
        <dbReference type="Pfam" id="PF03725"/>
    </source>
</evidence>
<dbReference type="GO" id="GO:0016075">
    <property type="term" value="P:rRNA catabolic process"/>
    <property type="evidence" value="ECO:0007669"/>
    <property type="project" value="TreeGrafter"/>
</dbReference>
<feature type="domain" description="Exoribonuclease phosphorolytic" evidence="7">
    <location>
        <begin position="209"/>
        <end position="255"/>
    </location>
</feature>
<comment type="caution">
    <text evidence="8">The sequence shown here is derived from an EMBL/GenBank/DDBJ whole genome shotgun (WGS) entry which is preliminary data.</text>
</comment>
<keyword evidence="8" id="KW-0687">Ribonucleoprotein</keyword>
<dbReference type="InterPro" id="IPR027408">
    <property type="entry name" value="PNPase/RNase_PH_dom_sf"/>
</dbReference>
<dbReference type="InParanoid" id="A0A5J5F0T4"/>
<dbReference type="Pfam" id="PF03725">
    <property type="entry name" value="RNase_PH_C"/>
    <property type="match status" value="1"/>
</dbReference>
<dbReference type="InterPro" id="IPR015847">
    <property type="entry name" value="ExoRNase_PH_dom2"/>
</dbReference>
<evidence type="ECO:0000313" key="8">
    <source>
        <dbReference type="EMBL" id="KAA8909309.1"/>
    </source>
</evidence>
<keyword evidence="9" id="KW-1185">Reference proteome</keyword>
<organism evidence="8 9">
    <name type="scientific">Sphaerosporella brunnea</name>
    <dbReference type="NCBI Taxonomy" id="1250544"/>
    <lineage>
        <taxon>Eukaryota</taxon>
        <taxon>Fungi</taxon>
        <taxon>Dikarya</taxon>
        <taxon>Ascomycota</taxon>
        <taxon>Pezizomycotina</taxon>
        <taxon>Pezizomycetes</taxon>
        <taxon>Pezizales</taxon>
        <taxon>Pyronemataceae</taxon>
        <taxon>Sphaerosporella</taxon>
    </lineage>
</organism>
<evidence type="ECO:0000313" key="9">
    <source>
        <dbReference type="Proteomes" id="UP000326924"/>
    </source>
</evidence>
<dbReference type="GO" id="GO:0071038">
    <property type="term" value="P:TRAMP-dependent tRNA surveillance pathway"/>
    <property type="evidence" value="ECO:0007669"/>
    <property type="project" value="TreeGrafter"/>
</dbReference>
<evidence type="ECO:0000256" key="4">
    <source>
        <dbReference type="ARBA" id="ARBA00022490"/>
    </source>
</evidence>
<evidence type="ECO:0000256" key="2">
    <source>
        <dbReference type="ARBA" id="ARBA00004604"/>
    </source>
</evidence>
<gene>
    <name evidence="8" type="ORF">FN846DRAFT_898335</name>
</gene>
<evidence type="ECO:0000256" key="5">
    <source>
        <dbReference type="ARBA" id="ARBA00022835"/>
    </source>
</evidence>
<protein>
    <recommendedName>
        <fullName evidence="6">Ribosomal RNA-processing protein 42</fullName>
    </recommendedName>
</protein>
<dbReference type="GO" id="GO:0035925">
    <property type="term" value="F:mRNA 3'-UTR AU-rich region binding"/>
    <property type="evidence" value="ECO:0007669"/>
    <property type="project" value="TreeGrafter"/>
</dbReference>
<accession>A0A5J5F0T4</accession>
<dbReference type="InterPro" id="IPR050590">
    <property type="entry name" value="Exosome_comp_Rrp42_subfam"/>
</dbReference>
<dbReference type="SUPFAM" id="SSF55666">
    <property type="entry name" value="Ribonuclease PH domain 2-like"/>
    <property type="match status" value="1"/>
</dbReference>
<sequence>MAPVANPSAATAPTPLSPAELSYLHSSLSLRPPIRPDSRKPAQFRPLTAELDILPSTHGSSRIVWPDGGECIVGIKAEVEKATPNKDIRSRVEVSVEVAGARDDDPLAVFLASSVGDTLGQKLAGRLEIGERWHWKLYIDILLLTPPVSHPATLLSLAVHLGLRCTNLPRLVSAADEDPLFDDDWDAALPLYPSNAAEVGDVPAVTLLVAAVGENIFFDPTREEMAVADCVLAVSVDWDGKIVGLRTLESGTVSEGGVKRKVIKKVVEQCVPVGKEVFKSLEGIIKAGF</sequence>
<keyword evidence="5" id="KW-0271">Exosome</keyword>
<dbReference type="GO" id="GO:0034476">
    <property type="term" value="P:U5 snRNA 3'-end processing"/>
    <property type="evidence" value="ECO:0007669"/>
    <property type="project" value="TreeGrafter"/>
</dbReference>
<dbReference type="GO" id="GO:0000176">
    <property type="term" value="C:nuclear exosome (RNase complex)"/>
    <property type="evidence" value="ECO:0007669"/>
    <property type="project" value="UniProtKB-ARBA"/>
</dbReference>
<dbReference type="GO" id="GO:0005840">
    <property type="term" value="C:ribosome"/>
    <property type="evidence" value="ECO:0007669"/>
    <property type="project" value="UniProtKB-KW"/>
</dbReference>
<evidence type="ECO:0000256" key="1">
    <source>
        <dbReference type="ARBA" id="ARBA00004496"/>
    </source>
</evidence>
<dbReference type="FunCoup" id="A0A5J5F0T4">
    <property type="interactions" value="152"/>
</dbReference>
<dbReference type="GO" id="GO:0071035">
    <property type="term" value="P:nuclear polyadenylation-dependent rRNA catabolic process"/>
    <property type="evidence" value="ECO:0007669"/>
    <property type="project" value="TreeGrafter"/>
</dbReference>
<dbReference type="GO" id="GO:0000467">
    <property type="term" value="P:exonucleolytic trimming to generate mature 3'-end of 5.8S rRNA from tricistronic rRNA transcript (SSU-rRNA, 5.8S rRNA, LSU-rRNA)"/>
    <property type="evidence" value="ECO:0007669"/>
    <property type="project" value="TreeGrafter"/>
</dbReference>
<dbReference type="GO" id="GO:0005730">
    <property type="term" value="C:nucleolus"/>
    <property type="evidence" value="ECO:0007669"/>
    <property type="project" value="UniProtKB-SubCell"/>
</dbReference>
<dbReference type="EMBL" id="VXIS01000059">
    <property type="protein sequence ID" value="KAA8909309.1"/>
    <property type="molecule type" value="Genomic_DNA"/>
</dbReference>
<comment type="subcellular location">
    <subcellularLocation>
        <location evidence="1">Cytoplasm</location>
    </subcellularLocation>
    <subcellularLocation>
        <location evidence="2">Nucleus</location>
        <location evidence="2">Nucleolus</location>
    </subcellularLocation>
</comment>
<dbReference type="Proteomes" id="UP000326924">
    <property type="component" value="Unassembled WGS sequence"/>
</dbReference>
<evidence type="ECO:0000256" key="3">
    <source>
        <dbReference type="ARBA" id="ARBA00006678"/>
    </source>
</evidence>
<dbReference type="Gene3D" id="3.30.230.70">
    <property type="entry name" value="GHMP Kinase, N-terminal domain"/>
    <property type="match status" value="1"/>
</dbReference>
<keyword evidence="4" id="KW-0963">Cytoplasm</keyword>
<dbReference type="GO" id="GO:0034473">
    <property type="term" value="P:U1 snRNA 3'-end processing"/>
    <property type="evidence" value="ECO:0007669"/>
    <property type="project" value="TreeGrafter"/>
</dbReference>
<dbReference type="InterPro" id="IPR020568">
    <property type="entry name" value="Ribosomal_Su5_D2-typ_SF"/>
</dbReference>
<dbReference type="GO" id="GO:0000177">
    <property type="term" value="C:cytoplasmic exosome (RNase complex)"/>
    <property type="evidence" value="ECO:0007669"/>
    <property type="project" value="TreeGrafter"/>
</dbReference>
<dbReference type="OrthoDB" id="272245at2759"/>
<dbReference type="PANTHER" id="PTHR11097">
    <property type="entry name" value="EXOSOME COMPLEX EXONUCLEASE RIBOSOMAL RNA PROCESSING PROTEIN"/>
    <property type="match status" value="1"/>
</dbReference>
<name>A0A5J5F0T4_9PEZI</name>
<dbReference type="GO" id="GO:0034475">
    <property type="term" value="P:U4 snRNA 3'-end processing"/>
    <property type="evidence" value="ECO:0007669"/>
    <property type="project" value="TreeGrafter"/>
</dbReference>
<dbReference type="AlphaFoldDB" id="A0A5J5F0T4"/>
<reference evidence="8 9" key="1">
    <citation type="submission" date="2019-09" db="EMBL/GenBank/DDBJ databases">
        <title>Draft genome of the ectomycorrhizal ascomycete Sphaerosporella brunnea.</title>
        <authorList>
            <consortium name="DOE Joint Genome Institute"/>
            <person name="Benucci G.M."/>
            <person name="Marozzi G."/>
            <person name="Antonielli L."/>
            <person name="Sanchez S."/>
            <person name="Marco P."/>
            <person name="Wang X."/>
            <person name="Falini L.B."/>
            <person name="Barry K."/>
            <person name="Haridas S."/>
            <person name="Lipzen A."/>
            <person name="Labutti K."/>
            <person name="Grigoriev I.V."/>
            <person name="Murat C."/>
            <person name="Martin F."/>
            <person name="Albertini E."/>
            <person name="Donnini D."/>
            <person name="Bonito G."/>
        </authorList>
    </citation>
    <scope>NUCLEOTIDE SEQUENCE [LARGE SCALE GENOMIC DNA]</scope>
    <source>
        <strain evidence="8 9">Sb_GMNB300</strain>
    </source>
</reference>